<dbReference type="SUPFAM" id="SSF52161">
    <property type="entry name" value="Ribosomal protein L13"/>
    <property type="match status" value="1"/>
</dbReference>
<organism evidence="5">
    <name type="scientific">Guinardia striata</name>
    <dbReference type="NCBI Taxonomy" id="1514137"/>
    <lineage>
        <taxon>Eukaryota</taxon>
        <taxon>Sar</taxon>
        <taxon>Stramenopiles</taxon>
        <taxon>Ochrophyta</taxon>
        <taxon>Bacillariophyta</taxon>
        <taxon>Coscinodiscophyceae</taxon>
        <taxon>Rhizosoleniophycidae</taxon>
        <taxon>Rhizosoleniales</taxon>
        <taxon>Rhizosoleniaceae</taxon>
        <taxon>Guinardia</taxon>
    </lineage>
</organism>
<dbReference type="GeneID" id="36958602"/>
<evidence type="ECO:0000256" key="1">
    <source>
        <dbReference type="ARBA" id="ARBA00006227"/>
    </source>
</evidence>
<keyword evidence="2 4" id="KW-0689">Ribosomal protein</keyword>
<protein>
    <recommendedName>
        <fullName evidence="4">Large ribosomal subunit protein uL13c</fullName>
    </recommendedName>
</protein>
<evidence type="ECO:0000313" key="5">
    <source>
        <dbReference type="EMBL" id="AWT38866.1"/>
    </source>
</evidence>
<dbReference type="EMBL" id="MG755796">
    <property type="protein sequence ID" value="AWT38866.1"/>
    <property type="molecule type" value="Genomic_DNA"/>
</dbReference>
<keyword evidence="3 4" id="KW-0687">Ribonucleoprotein</keyword>
<sequence>MNDTFIPSSDYGAKKWYIIDAAEKPLGRVSTIIAAVLQGKHKVDYHPAMDTGDYVIVINAEAMHLDSWAIGHPKYRVYNPGRPGSSLKIFFEKIPKRIVESAVKNMLPNGLKQNFYKRLRVYSGSEHPHLAQNPIPLEWN</sequence>
<accession>A0A2U9NPP3</accession>
<dbReference type="HAMAP" id="MF_01366">
    <property type="entry name" value="Ribosomal_uL13"/>
    <property type="match status" value="1"/>
</dbReference>
<dbReference type="NCBIfam" id="TIGR01066">
    <property type="entry name" value="rplM_bact"/>
    <property type="match status" value="1"/>
</dbReference>
<dbReference type="RefSeq" id="YP_009496294.1">
    <property type="nucleotide sequence ID" value="NC_037998.1"/>
</dbReference>
<dbReference type="PIRSF" id="PIRSF002181">
    <property type="entry name" value="Ribosomal_L13"/>
    <property type="match status" value="1"/>
</dbReference>
<keyword evidence="5" id="KW-0934">Plastid</keyword>
<dbReference type="PANTHER" id="PTHR11545:SF41">
    <property type="entry name" value="50S RIBOSOMAL PROTEIN L13, CHLOROPLASTIC"/>
    <property type="match status" value="1"/>
</dbReference>
<dbReference type="GO" id="GO:0009507">
    <property type="term" value="C:chloroplast"/>
    <property type="evidence" value="ECO:0007669"/>
    <property type="project" value="UniProtKB-SubCell"/>
</dbReference>
<proteinExistence type="inferred from homology"/>
<dbReference type="InterPro" id="IPR005822">
    <property type="entry name" value="Ribosomal_uL13"/>
</dbReference>
<reference evidence="5" key="1">
    <citation type="journal article" date="2018" name="Adv. Bot. Res.">
        <title>Evolution of the Plastid Genomes in Diatoms.</title>
        <authorList>
            <person name="Yu M."/>
            <person name="Ashworth M.P."/>
            <person name="Hajrah N.H."/>
            <person name="Khiyami M.A."/>
            <person name="Sabir M.J."/>
            <person name="Alhebshi A.M."/>
            <person name="Al-Malki A.L."/>
            <person name="Sabir J.S.M."/>
            <person name="Theriot E.C."/>
            <person name="Jansen R.K."/>
        </authorList>
    </citation>
    <scope>NUCLEOTIDE SEQUENCE</scope>
</reference>
<gene>
    <name evidence="4 5" type="primary">rpl13</name>
</gene>
<dbReference type="GO" id="GO:0003735">
    <property type="term" value="F:structural constituent of ribosome"/>
    <property type="evidence" value="ECO:0007669"/>
    <property type="project" value="InterPro"/>
</dbReference>
<geneLocation type="chloroplast" evidence="5"/>
<comment type="subcellular location">
    <subcellularLocation>
        <location evidence="4">Plastid</location>
        <location evidence="4">Chloroplast</location>
    </subcellularLocation>
</comment>
<dbReference type="InterPro" id="IPR005823">
    <property type="entry name" value="Ribosomal_uL13_bac-type"/>
</dbReference>
<dbReference type="AlphaFoldDB" id="A0A2U9NPP3"/>
<evidence type="ECO:0000256" key="4">
    <source>
        <dbReference type="HAMAP-Rule" id="MF_01366"/>
    </source>
</evidence>
<dbReference type="InterPro" id="IPR036899">
    <property type="entry name" value="Ribosomal_uL13_sf"/>
</dbReference>
<dbReference type="GO" id="GO:0005762">
    <property type="term" value="C:mitochondrial large ribosomal subunit"/>
    <property type="evidence" value="ECO:0007669"/>
    <property type="project" value="TreeGrafter"/>
</dbReference>
<evidence type="ECO:0000256" key="3">
    <source>
        <dbReference type="ARBA" id="ARBA00023274"/>
    </source>
</evidence>
<dbReference type="Pfam" id="PF00572">
    <property type="entry name" value="Ribosomal_L13"/>
    <property type="match status" value="1"/>
</dbReference>
<dbReference type="Gene3D" id="3.90.1180.10">
    <property type="entry name" value="Ribosomal protein L13"/>
    <property type="match status" value="1"/>
</dbReference>
<evidence type="ECO:0000256" key="2">
    <source>
        <dbReference type="ARBA" id="ARBA00022980"/>
    </source>
</evidence>
<dbReference type="PANTHER" id="PTHR11545">
    <property type="entry name" value="RIBOSOMAL PROTEIN L13"/>
    <property type="match status" value="1"/>
</dbReference>
<dbReference type="GO" id="GO:0017148">
    <property type="term" value="P:negative regulation of translation"/>
    <property type="evidence" value="ECO:0007669"/>
    <property type="project" value="TreeGrafter"/>
</dbReference>
<comment type="similarity">
    <text evidence="1 4">Belongs to the universal ribosomal protein uL13 family.</text>
</comment>
<comment type="subunit">
    <text evidence="4">Part of the 50S ribosomal subunit.</text>
</comment>
<dbReference type="CDD" id="cd00392">
    <property type="entry name" value="Ribosomal_L13"/>
    <property type="match status" value="1"/>
</dbReference>
<name>A0A2U9NPP3_9STRA</name>
<dbReference type="GO" id="GO:0003729">
    <property type="term" value="F:mRNA binding"/>
    <property type="evidence" value="ECO:0007669"/>
    <property type="project" value="TreeGrafter"/>
</dbReference>
<keyword evidence="5" id="KW-0150">Chloroplast</keyword>
<dbReference type="GO" id="GO:0006412">
    <property type="term" value="P:translation"/>
    <property type="evidence" value="ECO:0007669"/>
    <property type="project" value="UniProtKB-UniRule"/>
</dbReference>